<keyword evidence="2" id="KW-1277">Toxin-antitoxin system</keyword>
<reference evidence="8 9" key="1">
    <citation type="submission" date="2023-01" db="EMBL/GenBank/DDBJ databases">
        <title>Genomes from the Australian National Cyanobacteria Reference Collection.</title>
        <authorList>
            <person name="Willis A."/>
            <person name="Lee E.M.F."/>
        </authorList>
    </citation>
    <scope>NUCLEOTIDE SEQUENCE [LARGE SCALE GENOMIC DNA]</scope>
    <source>
        <strain evidence="8 9">CS-549</strain>
    </source>
</reference>
<keyword evidence="5" id="KW-0378">Hydrolase</keyword>
<keyword evidence="6" id="KW-0694">RNA-binding</keyword>
<dbReference type="Proteomes" id="UP001211711">
    <property type="component" value="Unassembled WGS sequence"/>
</dbReference>
<organism evidence="8 9">
    <name type="scientific">Sphaerospermopsis kisseleviana CS-549</name>
    <dbReference type="NCBI Taxonomy" id="3021783"/>
    <lineage>
        <taxon>Bacteria</taxon>
        <taxon>Bacillati</taxon>
        <taxon>Cyanobacteriota</taxon>
        <taxon>Cyanophyceae</taxon>
        <taxon>Nostocales</taxon>
        <taxon>Aphanizomenonaceae</taxon>
        <taxon>Sphaerospermopsis</taxon>
        <taxon>Sphaerospermopsis kisseleviana</taxon>
    </lineage>
</organism>
<evidence type="ECO:0000256" key="5">
    <source>
        <dbReference type="ARBA" id="ARBA00022801"/>
    </source>
</evidence>
<dbReference type="Pfam" id="PF07927">
    <property type="entry name" value="HicA_toxin"/>
    <property type="match status" value="1"/>
</dbReference>
<dbReference type="InterPro" id="IPR038570">
    <property type="entry name" value="HicA_sf"/>
</dbReference>
<accession>A0ABT4ZKF1</accession>
<name>A0ABT4ZKF1_9CYAN</name>
<keyword evidence="4" id="KW-0255">Endonuclease</keyword>
<dbReference type="Gene3D" id="3.30.920.30">
    <property type="entry name" value="Hypothetical protein"/>
    <property type="match status" value="1"/>
</dbReference>
<evidence type="ECO:0000313" key="8">
    <source>
        <dbReference type="EMBL" id="MDB9439862.1"/>
    </source>
</evidence>
<evidence type="ECO:0000313" key="9">
    <source>
        <dbReference type="Proteomes" id="UP001211711"/>
    </source>
</evidence>
<keyword evidence="3" id="KW-0540">Nuclease</keyword>
<sequence length="72" mass="8117">MPRLTPVSWNELVKRLRELGFEEPYAGGKHPQMRRGDLTVIIPNPHEGDISVGLLSRLLRQAGVSREEWLGG</sequence>
<keyword evidence="7" id="KW-0346">Stress response</keyword>
<dbReference type="RefSeq" id="WP_096570729.1">
    <property type="nucleotide sequence ID" value="NZ_JAQMTI010000008.1"/>
</dbReference>
<dbReference type="EMBL" id="JAQMTI010000008">
    <property type="protein sequence ID" value="MDB9439862.1"/>
    <property type="molecule type" value="Genomic_DNA"/>
</dbReference>
<dbReference type="SUPFAM" id="SSF54786">
    <property type="entry name" value="YcfA/nrd intein domain"/>
    <property type="match status" value="1"/>
</dbReference>
<evidence type="ECO:0000256" key="3">
    <source>
        <dbReference type="ARBA" id="ARBA00022722"/>
    </source>
</evidence>
<proteinExistence type="inferred from homology"/>
<dbReference type="InterPro" id="IPR012933">
    <property type="entry name" value="HicA_mRNA_interferase"/>
</dbReference>
<evidence type="ECO:0000256" key="2">
    <source>
        <dbReference type="ARBA" id="ARBA00022649"/>
    </source>
</evidence>
<evidence type="ECO:0000256" key="4">
    <source>
        <dbReference type="ARBA" id="ARBA00022759"/>
    </source>
</evidence>
<gene>
    <name evidence="8" type="ORF">PN497_00470</name>
</gene>
<comment type="caution">
    <text evidence="8">The sequence shown here is derived from an EMBL/GenBank/DDBJ whole genome shotgun (WGS) entry which is preliminary data.</text>
</comment>
<evidence type="ECO:0000256" key="1">
    <source>
        <dbReference type="ARBA" id="ARBA00006620"/>
    </source>
</evidence>
<keyword evidence="9" id="KW-1185">Reference proteome</keyword>
<protein>
    <submittedName>
        <fullName evidence="8">Type II toxin-antitoxin system HicA family toxin</fullName>
    </submittedName>
</protein>
<comment type="similarity">
    <text evidence="1">Belongs to the HicA mRNA interferase family.</text>
</comment>
<evidence type="ECO:0000256" key="6">
    <source>
        <dbReference type="ARBA" id="ARBA00022884"/>
    </source>
</evidence>
<evidence type="ECO:0000256" key="7">
    <source>
        <dbReference type="ARBA" id="ARBA00023016"/>
    </source>
</evidence>